<keyword evidence="6" id="KW-0067">ATP-binding</keyword>
<evidence type="ECO:0000256" key="4">
    <source>
        <dbReference type="ARBA" id="ARBA00022801"/>
    </source>
</evidence>
<gene>
    <name evidence="12" type="ORF">TrLO_g15098</name>
</gene>
<evidence type="ECO:0000256" key="3">
    <source>
        <dbReference type="ARBA" id="ARBA00022741"/>
    </source>
</evidence>
<feature type="coiled-coil region" evidence="8">
    <location>
        <begin position="107"/>
        <end position="134"/>
    </location>
</feature>
<evidence type="ECO:0000259" key="11">
    <source>
        <dbReference type="PROSITE" id="PS51194"/>
    </source>
</evidence>
<dbReference type="GO" id="GO:0005524">
    <property type="term" value="F:ATP binding"/>
    <property type="evidence" value="ECO:0007669"/>
    <property type="project" value="UniProtKB-KW"/>
</dbReference>
<dbReference type="FunFam" id="3.40.50.300:FF:000637">
    <property type="entry name" value="ATP-dependent RNA helicase DHX37/DHR1"/>
    <property type="match status" value="1"/>
</dbReference>
<feature type="compositionally biased region" description="Acidic residues" evidence="9">
    <location>
        <begin position="267"/>
        <end position="281"/>
    </location>
</feature>
<dbReference type="GO" id="GO:0000462">
    <property type="term" value="P:maturation of SSU-rRNA from tricistronic rRNA transcript (SSU-rRNA, 5.8S rRNA, LSU-rRNA)"/>
    <property type="evidence" value="ECO:0007669"/>
    <property type="project" value="TreeGrafter"/>
</dbReference>
<dbReference type="InterPro" id="IPR014001">
    <property type="entry name" value="Helicase_ATP-bd"/>
</dbReference>
<evidence type="ECO:0000259" key="10">
    <source>
        <dbReference type="PROSITE" id="PS51192"/>
    </source>
</evidence>
<feature type="region of interest" description="Disordered" evidence="9">
    <location>
        <begin position="1"/>
        <end position="33"/>
    </location>
</feature>
<feature type="domain" description="Helicase ATP-binding" evidence="10">
    <location>
        <begin position="425"/>
        <end position="607"/>
    </location>
</feature>
<feature type="domain" description="Helicase C-terminal" evidence="11">
    <location>
        <begin position="702"/>
        <end position="879"/>
    </location>
</feature>
<protein>
    <recommendedName>
        <fullName evidence="2">RNA helicase</fullName>
        <ecNumber evidence="2">3.6.4.13</ecNumber>
    </recommendedName>
</protein>
<dbReference type="EC" id="3.6.4.13" evidence="2"/>
<evidence type="ECO:0000256" key="8">
    <source>
        <dbReference type="SAM" id="Coils"/>
    </source>
</evidence>
<comment type="catalytic activity">
    <reaction evidence="7">
        <text>ATP + H2O = ADP + phosphate + H(+)</text>
        <dbReference type="Rhea" id="RHEA:13065"/>
        <dbReference type="ChEBI" id="CHEBI:15377"/>
        <dbReference type="ChEBI" id="CHEBI:15378"/>
        <dbReference type="ChEBI" id="CHEBI:30616"/>
        <dbReference type="ChEBI" id="CHEBI:43474"/>
        <dbReference type="ChEBI" id="CHEBI:456216"/>
        <dbReference type="EC" id="3.6.4.13"/>
    </reaction>
</comment>
<evidence type="ECO:0000256" key="2">
    <source>
        <dbReference type="ARBA" id="ARBA00012552"/>
    </source>
</evidence>
<dbReference type="InterPro" id="IPR011709">
    <property type="entry name" value="DEAD-box_helicase_OB_fold"/>
</dbReference>
<dbReference type="PROSITE" id="PS51192">
    <property type="entry name" value="HELICASE_ATP_BIND_1"/>
    <property type="match status" value="1"/>
</dbReference>
<dbReference type="PROSITE" id="PS51194">
    <property type="entry name" value="HELICASE_CTER"/>
    <property type="match status" value="1"/>
</dbReference>
<organism evidence="12 13">
    <name type="scientific">Triparma laevis f. longispina</name>
    <dbReference type="NCBI Taxonomy" id="1714387"/>
    <lineage>
        <taxon>Eukaryota</taxon>
        <taxon>Sar</taxon>
        <taxon>Stramenopiles</taxon>
        <taxon>Ochrophyta</taxon>
        <taxon>Bolidophyceae</taxon>
        <taxon>Parmales</taxon>
        <taxon>Triparmaceae</taxon>
        <taxon>Triparma</taxon>
    </lineage>
</organism>
<feature type="compositionally biased region" description="Basic and acidic residues" evidence="9">
    <location>
        <begin position="242"/>
        <end position="266"/>
    </location>
</feature>
<dbReference type="PANTHER" id="PTHR18934:SF99">
    <property type="entry name" value="ATP-DEPENDENT RNA HELICASE DHX37-RELATED"/>
    <property type="match status" value="1"/>
</dbReference>
<dbReference type="Pfam" id="PF07717">
    <property type="entry name" value="OB_NTP_bind"/>
    <property type="match status" value="1"/>
</dbReference>
<keyword evidence="5" id="KW-0347">Helicase</keyword>
<evidence type="ECO:0000256" key="7">
    <source>
        <dbReference type="ARBA" id="ARBA00047984"/>
    </source>
</evidence>
<dbReference type="Gene3D" id="3.40.50.300">
    <property type="entry name" value="P-loop containing nucleotide triphosphate hydrolases"/>
    <property type="match status" value="2"/>
</dbReference>
<dbReference type="EMBL" id="BRXW01000592">
    <property type="protein sequence ID" value="GMH68406.1"/>
    <property type="molecule type" value="Genomic_DNA"/>
</dbReference>
<comment type="similarity">
    <text evidence="1">Belongs to the DEAD box helicase family. DEAH subfamily.</text>
</comment>
<feature type="region of interest" description="Disordered" evidence="9">
    <location>
        <begin position="219"/>
        <end position="317"/>
    </location>
</feature>
<dbReference type="Pfam" id="PF00271">
    <property type="entry name" value="Helicase_C"/>
    <property type="match status" value="1"/>
</dbReference>
<feature type="compositionally biased region" description="Basic and acidic residues" evidence="9">
    <location>
        <begin position="56"/>
        <end position="68"/>
    </location>
</feature>
<dbReference type="GO" id="GO:0005730">
    <property type="term" value="C:nucleolus"/>
    <property type="evidence" value="ECO:0007669"/>
    <property type="project" value="TreeGrafter"/>
</dbReference>
<dbReference type="GO" id="GO:0003724">
    <property type="term" value="F:RNA helicase activity"/>
    <property type="evidence" value="ECO:0007669"/>
    <property type="project" value="UniProtKB-EC"/>
</dbReference>
<dbReference type="SMART" id="SM00487">
    <property type="entry name" value="DEXDc"/>
    <property type="match status" value="1"/>
</dbReference>
<name>A0A9W7A9C9_9STRA</name>
<feature type="coiled-coil region" evidence="8">
    <location>
        <begin position="987"/>
        <end position="1017"/>
    </location>
</feature>
<dbReference type="InterPro" id="IPR011545">
    <property type="entry name" value="DEAD/DEAH_box_helicase_dom"/>
</dbReference>
<feature type="region of interest" description="Disordered" evidence="9">
    <location>
        <begin position="332"/>
        <end position="356"/>
    </location>
</feature>
<accession>A0A9W7A9C9</accession>
<feature type="compositionally biased region" description="Basic and acidic residues" evidence="9">
    <location>
        <begin position="679"/>
        <end position="709"/>
    </location>
</feature>
<dbReference type="Pfam" id="PF00270">
    <property type="entry name" value="DEAD"/>
    <property type="match status" value="1"/>
</dbReference>
<dbReference type="GO" id="GO:0003723">
    <property type="term" value="F:RNA binding"/>
    <property type="evidence" value="ECO:0007669"/>
    <property type="project" value="TreeGrafter"/>
</dbReference>
<dbReference type="SUPFAM" id="SSF52540">
    <property type="entry name" value="P-loop containing nucleoside triphosphate hydrolases"/>
    <property type="match status" value="1"/>
</dbReference>
<keyword evidence="4" id="KW-0378">Hydrolase</keyword>
<dbReference type="GO" id="GO:0016787">
    <property type="term" value="F:hydrolase activity"/>
    <property type="evidence" value="ECO:0007669"/>
    <property type="project" value="UniProtKB-KW"/>
</dbReference>
<proteinExistence type="inferred from homology"/>
<feature type="compositionally biased region" description="Basic residues" evidence="9">
    <location>
        <begin position="232"/>
        <end position="241"/>
    </location>
</feature>
<dbReference type="SMART" id="SM00847">
    <property type="entry name" value="HA2"/>
    <property type="match status" value="1"/>
</dbReference>
<feature type="region of interest" description="Disordered" evidence="9">
    <location>
        <begin position="679"/>
        <end position="745"/>
    </location>
</feature>
<evidence type="ECO:0000313" key="13">
    <source>
        <dbReference type="Proteomes" id="UP001165122"/>
    </source>
</evidence>
<dbReference type="InterPro" id="IPR001650">
    <property type="entry name" value="Helicase_C-like"/>
</dbReference>
<dbReference type="InterPro" id="IPR048333">
    <property type="entry name" value="HA2_WH"/>
</dbReference>
<evidence type="ECO:0000256" key="9">
    <source>
        <dbReference type="SAM" id="MobiDB-lite"/>
    </source>
</evidence>
<evidence type="ECO:0000313" key="12">
    <source>
        <dbReference type="EMBL" id="GMH68406.1"/>
    </source>
</evidence>
<dbReference type="InterPro" id="IPR007502">
    <property type="entry name" value="Helicase-assoc_dom"/>
</dbReference>
<keyword evidence="8" id="KW-0175">Coiled coil</keyword>
<dbReference type="Gene3D" id="1.20.120.1080">
    <property type="match status" value="1"/>
</dbReference>
<feature type="compositionally biased region" description="Acidic residues" evidence="9">
    <location>
        <begin position="724"/>
        <end position="741"/>
    </location>
</feature>
<evidence type="ECO:0000256" key="5">
    <source>
        <dbReference type="ARBA" id="ARBA00022806"/>
    </source>
</evidence>
<dbReference type="InterPro" id="IPR027417">
    <property type="entry name" value="P-loop_NTPase"/>
</dbReference>
<sequence>MGRSHKSSGTKYTNYKKISNRHDTINERHLDRDDKLLDMEENKMLMSAADEDEDIAKDQVPDSTERYLDPTSILSPELLQQTDSVMVSGRKKQKTSQKEVELSPTEIKAAKKESKRMKRKLKQLADRRVKKEARTEVYETLEANKLTDAEYNLMSSSSKLGHTLTKKERLKRYLDLERAGIKLSAEERDELYVEKEDISDDEKIEEAMAIDSDMLAKANEMMSQSNGPSFRVSKKKRKAMRKEKMGKEGGEGKKKKEWVGIWKEKGEESDDDDDDDDDDDSNSNSNSNSNATPNPIESKPEPAALVPIPALPTPPSTLSFAEQMMAQLGSLKRKTEEEKPEIERKKQELQQQGQDKEDARIAFLLKSKNTDYKPSPAVQLKSAASLNITSSIGLSTLNLPTVSRPLEVQKSRLNLPVCGMEQEIVEAIKLNDVLILCGETGSGKSTQLPQFIYESVNDLSSENLIGVTQPRRVAAVSTAKRVAYEMGVGDGVSIKRDNLVSYQTRYESAGVGPTTRVKFMTDGILLQEVRSDLLLRKYNVIVLDEAHERSLNTDVLLGLLSGTVSLRRKHADATNGLPPLKLIIMSATLRVTDFTENPRLFAEYPNLPVLRVPGRTHPVTIYHAKDTELEDYVGEAIMKAVKIHKKLPGGGILIFLTGRDEILFAVKRLRRILEPRRNKMTSKNDKLASEAAEQEIKSKAGELDELRDRDDDEEDANAFGGVLDSDDDDSSEDESESDVDDDGFRAQNPVHILPLYSMLSADEQAKVFAPPPENHRLIVVATNIAETSITIPGISYVVDSGREKSRNYNENTGIASYEVSWISKAAADQRAGRAGRTGPGHCYRIYSSSVYTRLFPQFAEPEMVTKPVEDVVLAMKSMGIDHVADFPFPTPPNLGQLTAALRMLNYLSCLKKSGRELEGEEGKITDLGRALARLPLSVRSAKMLLAGVGGGMLDLAIMLVSCMSEQSPFVDGVVNRNLEEGGEEKLKGEKLDEIDRAAEEKAKLEEEENERSVLREKWKHVYGDAVARVLAAGAFHHAGGGAGGATEENACKAFCEANGLNITVLQRVQKLRMQLTRVVGMRIGAAANKTQNPNKKSSHKLQVLPPPTKIQQLKLCQLLCSGLLDNIARRATGGEVVGDNGVVRRDAYISCSGSNQPLFLSARCALYDRQWKNLPEFVCFESVLMRTRAGKEVAIMDNVAKIEPAWLPALAKNSPLLKFGKVTATPAPVYEKSTDEVMCYVESSYGEGGDGWALPPSKVNMGEVLSGVGFKEGLGAQAGDNFVVFSRAVLEGKVFEDLVVLTVEKFLNCDPREITLKKPKKQILNFVNRLKDAGVDTKEALVKQLVKDDRFLWAEAKSWCVKDNAKRSRFKVIWGNVVKKAVL</sequence>
<evidence type="ECO:0000256" key="1">
    <source>
        <dbReference type="ARBA" id="ARBA00008792"/>
    </source>
</evidence>
<keyword evidence="13" id="KW-1185">Reference proteome</keyword>
<evidence type="ECO:0000256" key="6">
    <source>
        <dbReference type="ARBA" id="ARBA00022840"/>
    </source>
</evidence>
<dbReference type="OrthoDB" id="10253254at2759"/>
<feature type="compositionally biased region" description="Basic and acidic residues" evidence="9">
    <location>
        <begin position="20"/>
        <end position="33"/>
    </location>
</feature>
<dbReference type="Pfam" id="PF04408">
    <property type="entry name" value="WHD_HA2"/>
    <property type="match status" value="1"/>
</dbReference>
<dbReference type="Pfam" id="PF21010">
    <property type="entry name" value="HA2_C"/>
    <property type="match status" value="1"/>
</dbReference>
<dbReference type="CDD" id="cd18791">
    <property type="entry name" value="SF2_C_RHA"/>
    <property type="match status" value="1"/>
</dbReference>
<dbReference type="PANTHER" id="PTHR18934">
    <property type="entry name" value="ATP-DEPENDENT RNA HELICASE"/>
    <property type="match status" value="1"/>
</dbReference>
<feature type="region of interest" description="Disordered" evidence="9">
    <location>
        <begin position="46"/>
        <end position="68"/>
    </location>
</feature>
<dbReference type="Proteomes" id="UP001165122">
    <property type="component" value="Unassembled WGS sequence"/>
</dbReference>
<dbReference type="SMART" id="SM00490">
    <property type="entry name" value="HELICc"/>
    <property type="match status" value="1"/>
</dbReference>
<feature type="compositionally biased region" description="Basic and acidic residues" evidence="9">
    <location>
        <begin position="333"/>
        <end position="356"/>
    </location>
</feature>
<comment type="caution">
    <text evidence="12">The sequence shown here is derived from an EMBL/GenBank/DDBJ whole genome shotgun (WGS) entry which is preliminary data.</text>
</comment>
<keyword evidence="3" id="KW-0547">Nucleotide-binding</keyword>
<reference evidence="13" key="1">
    <citation type="journal article" date="2023" name="Commun. Biol.">
        <title>Genome analysis of Parmales, the sister group of diatoms, reveals the evolutionary specialization of diatoms from phago-mixotrophs to photoautotrophs.</title>
        <authorList>
            <person name="Ban H."/>
            <person name="Sato S."/>
            <person name="Yoshikawa S."/>
            <person name="Yamada K."/>
            <person name="Nakamura Y."/>
            <person name="Ichinomiya M."/>
            <person name="Sato N."/>
            <person name="Blanc-Mathieu R."/>
            <person name="Endo H."/>
            <person name="Kuwata A."/>
            <person name="Ogata H."/>
        </authorList>
    </citation>
    <scope>NUCLEOTIDE SEQUENCE [LARGE SCALE GENOMIC DNA]</scope>
    <source>
        <strain evidence="13">NIES 3700</strain>
    </source>
</reference>